<evidence type="ECO:0000313" key="5">
    <source>
        <dbReference type="Proteomes" id="UP000325849"/>
    </source>
</evidence>
<dbReference type="PANTHER" id="PTHR34315:SF1">
    <property type="entry name" value="INTRADIOL RING-CLEAVAGE DIOXYGENASES DOMAIN-CONTAINING PROTEIN-RELATED"/>
    <property type="match status" value="1"/>
</dbReference>
<dbReference type="Proteomes" id="UP000325849">
    <property type="component" value="Unassembled WGS sequence"/>
</dbReference>
<dbReference type="PROSITE" id="PS51318">
    <property type="entry name" value="TAT"/>
    <property type="match status" value="1"/>
</dbReference>
<protein>
    <submittedName>
        <fullName evidence="4">Intradiol ring-cleavage dioxygenase</fullName>
    </submittedName>
</protein>
<dbReference type="AlphaFoldDB" id="A0A5N8V701"/>
<evidence type="ECO:0000256" key="1">
    <source>
        <dbReference type="SAM" id="MobiDB-lite"/>
    </source>
</evidence>
<comment type="caution">
    <text evidence="4">The sequence shown here is derived from an EMBL/GenBank/DDBJ whole genome shotgun (WGS) entry which is preliminary data.</text>
</comment>
<sequence>MTENQEPQGLPESRELTRRKVVVAGTGAVAAVGLGGAFAADAFASEAGGSRQAPAAATSGAEVCYRLTSEAVEGPYYIDADKIRRDVTEDREGIPLLLDLRVIDSETCRPVRNAAVDIWHCDASGVYSGYESQGSGGGGPAPTGEPPTGTPTGEPPSGGPGGGNPGGHQEPTDDTRYLRGTWRTDRHGRVAFRTVFPGWYRGRCVHIHVKVHVDGEWTDAGYEGGHTCHTGQFFFDEAAVLASAEVAPYSANTTERTTLTEDTIYDQSGTTGGLLKLKYDKRNIARGVRGSITVGVDPDATNDGEGAPPQPSASATPSASAS</sequence>
<evidence type="ECO:0000313" key="4">
    <source>
        <dbReference type="EMBL" id="MPY30666.1"/>
    </source>
</evidence>
<accession>A0A5N8V701</accession>
<feature type="compositionally biased region" description="Pro residues" evidence="1">
    <location>
        <begin position="143"/>
        <end position="158"/>
    </location>
</feature>
<evidence type="ECO:0000256" key="2">
    <source>
        <dbReference type="SAM" id="Phobius"/>
    </source>
</evidence>
<dbReference type="RefSeq" id="WP_152885469.1">
    <property type="nucleotide sequence ID" value="NZ_VJZD01000011.1"/>
</dbReference>
<feature type="region of interest" description="Disordered" evidence="1">
    <location>
        <begin position="129"/>
        <end position="175"/>
    </location>
</feature>
<dbReference type="Gene3D" id="2.60.130.10">
    <property type="entry name" value="Aromatic compound dioxygenase"/>
    <property type="match status" value="1"/>
</dbReference>
<gene>
    <name evidence="4" type="ORF">FNH09_04870</name>
</gene>
<dbReference type="PANTHER" id="PTHR34315">
    <property type="match status" value="1"/>
</dbReference>
<dbReference type="Pfam" id="PF00775">
    <property type="entry name" value="Dioxygenase_C"/>
    <property type="match status" value="1"/>
</dbReference>
<dbReference type="OrthoDB" id="9800887at2"/>
<dbReference type="CDD" id="cd03457">
    <property type="entry name" value="intradiol_dioxygenase_like"/>
    <property type="match status" value="1"/>
</dbReference>
<dbReference type="InterPro" id="IPR000627">
    <property type="entry name" value="Intradiol_dOase_C"/>
</dbReference>
<dbReference type="InterPro" id="IPR015889">
    <property type="entry name" value="Intradiol_dOase_core"/>
</dbReference>
<keyword evidence="4" id="KW-0223">Dioxygenase</keyword>
<reference evidence="4 5" key="1">
    <citation type="submission" date="2019-07" db="EMBL/GenBank/DDBJ databases">
        <title>New species of Amycolatopsis and Streptomyces.</title>
        <authorList>
            <person name="Duangmal K."/>
            <person name="Teo W.F.A."/>
            <person name="Lipun K."/>
        </authorList>
    </citation>
    <scope>NUCLEOTIDE SEQUENCE [LARGE SCALE GENOMIC DNA]</scope>
    <source>
        <strain evidence="4 5">NBRC 109810</strain>
    </source>
</reference>
<organism evidence="4 5">
    <name type="scientific">Streptomyces adustus</name>
    <dbReference type="NCBI Taxonomy" id="1609272"/>
    <lineage>
        <taxon>Bacteria</taxon>
        <taxon>Bacillati</taxon>
        <taxon>Actinomycetota</taxon>
        <taxon>Actinomycetes</taxon>
        <taxon>Kitasatosporales</taxon>
        <taxon>Streptomycetaceae</taxon>
        <taxon>Streptomyces</taxon>
    </lineage>
</organism>
<dbReference type="GO" id="GO:0016702">
    <property type="term" value="F:oxidoreductase activity, acting on single donors with incorporation of molecular oxygen, incorporation of two atoms of oxygen"/>
    <property type="evidence" value="ECO:0007669"/>
    <property type="project" value="InterPro"/>
</dbReference>
<keyword evidence="5" id="KW-1185">Reference proteome</keyword>
<dbReference type="GO" id="GO:0008199">
    <property type="term" value="F:ferric iron binding"/>
    <property type="evidence" value="ECO:0007669"/>
    <property type="project" value="InterPro"/>
</dbReference>
<feature type="domain" description="Intradiol ring-cleavage dioxygenases" evidence="3">
    <location>
        <begin position="73"/>
        <end position="133"/>
    </location>
</feature>
<dbReference type="InterPro" id="IPR006311">
    <property type="entry name" value="TAT_signal"/>
</dbReference>
<keyword evidence="4" id="KW-0560">Oxidoreductase</keyword>
<name>A0A5N8V701_9ACTN</name>
<keyword evidence="2" id="KW-0812">Transmembrane</keyword>
<feature type="region of interest" description="Disordered" evidence="1">
    <location>
        <begin position="294"/>
        <end position="322"/>
    </location>
</feature>
<keyword evidence="2" id="KW-1133">Transmembrane helix</keyword>
<keyword evidence="2" id="KW-0472">Membrane</keyword>
<dbReference type="EMBL" id="VJZD01000011">
    <property type="protein sequence ID" value="MPY30666.1"/>
    <property type="molecule type" value="Genomic_DNA"/>
</dbReference>
<feature type="compositionally biased region" description="Low complexity" evidence="1">
    <location>
        <begin position="312"/>
        <end position="322"/>
    </location>
</feature>
<dbReference type="SUPFAM" id="SSF49482">
    <property type="entry name" value="Aromatic compound dioxygenase"/>
    <property type="match status" value="1"/>
</dbReference>
<feature type="transmembrane region" description="Helical" evidence="2">
    <location>
        <begin position="21"/>
        <end position="40"/>
    </location>
</feature>
<evidence type="ECO:0000259" key="3">
    <source>
        <dbReference type="Pfam" id="PF00775"/>
    </source>
</evidence>
<proteinExistence type="predicted"/>